<dbReference type="PANTHER" id="PTHR30329">
    <property type="entry name" value="STATOR ELEMENT OF FLAGELLAR MOTOR COMPLEX"/>
    <property type="match status" value="1"/>
</dbReference>
<keyword evidence="4" id="KW-0802">TPR repeat</keyword>
<feature type="region of interest" description="Disordered" evidence="6">
    <location>
        <begin position="245"/>
        <end position="290"/>
    </location>
</feature>
<organism evidence="9 10">
    <name type="scientific">Marinoscillum furvescens DSM 4134</name>
    <dbReference type="NCBI Taxonomy" id="1122208"/>
    <lineage>
        <taxon>Bacteria</taxon>
        <taxon>Pseudomonadati</taxon>
        <taxon>Bacteroidota</taxon>
        <taxon>Cytophagia</taxon>
        <taxon>Cytophagales</taxon>
        <taxon>Reichenbachiellaceae</taxon>
        <taxon>Marinoscillum</taxon>
    </lineage>
</organism>
<evidence type="ECO:0000256" key="3">
    <source>
        <dbReference type="ARBA" id="ARBA00023237"/>
    </source>
</evidence>
<keyword evidence="10" id="KW-1185">Reference proteome</keyword>
<evidence type="ECO:0000313" key="9">
    <source>
        <dbReference type="EMBL" id="RED96134.1"/>
    </source>
</evidence>
<sequence length="419" mass="47309">MIGLKPLATVLCLFMFLLSTGQEAEKAYKQGMKALYNEEFQKAVDFFEQAYAANPEYQDVNYRLILSHLMSGTPAEIELNDYLKYEEEADYFFHYWLGRIHYLRGNPTEGMEAWKTFLATDEYKSPQIVAETQYLMLQSENTLKRFEAGANIAVSGQITSAGSGAPLQTGTISFRPVDYTQKSYRESIEEGSYSLKLVAGSTYTILINYMGEQVLLDELIIAEDASAAITADWEVFLKEEPQLATAEDTAPVDETATKNLASTETLKSDTKAQPSTDDEQSKTNNYKTPTNGIDDISMLASKYRRRNKVIASNIYFDFGTSTLKKDSEEVLNRIYEMMKSNESIRIEIAGHTDNIGPKQANEWMSVRRAEAVVNWLAKKGISKDRLVAKGYGEEVPLASNDDEENGRELNRRIEVLRLQ</sequence>
<evidence type="ECO:0000256" key="4">
    <source>
        <dbReference type="PROSITE-ProRule" id="PRU00339"/>
    </source>
</evidence>
<dbReference type="Gene3D" id="1.25.40.10">
    <property type="entry name" value="Tetratricopeptide repeat domain"/>
    <property type="match status" value="1"/>
</dbReference>
<dbReference type="EMBL" id="QREG01000015">
    <property type="protein sequence ID" value="RED96134.1"/>
    <property type="molecule type" value="Genomic_DNA"/>
</dbReference>
<feature type="signal peptide" evidence="7">
    <location>
        <begin position="1"/>
        <end position="21"/>
    </location>
</feature>
<accession>A0A3D9L063</accession>
<evidence type="ECO:0000256" key="2">
    <source>
        <dbReference type="ARBA" id="ARBA00023136"/>
    </source>
</evidence>
<dbReference type="PRINTS" id="PR01021">
    <property type="entry name" value="OMPADOMAIN"/>
</dbReference>
<dbReference type="GO" id="GO:0009279">
    <property type="term" value="C:cell outer membrane"/>
    <property type="evidence" value="ECO:0007669"/>
    <property type="project" value="UniProtKB-SubCell"/>
</dbReference>
<reference evidence="9 10" key="1">
    <citation type="submission" date="2018-07" db="EMBL/GenBank/DDBJ databases">
        <title>Genomic Encyclopedia of Type Strains, Phase IV (KMG-IV): sequencing the most valuable type-strain genomes for metagenomic binning, comparative biology and taxonomic classification.</title>
        <authorList>
            <person name="Goeker M."/>
        </authorList>
    </citation>
    <scope>NUCLEOTIDE SEQUENCE [LARGE SCALE GENOMIC DNA]</scope>
    <source>
        <strain evidence="9 10">DSM 4134</strain>
    </source>
</reference>
<name>A0A3D9L063_MARFU</name>
<feature type="chain" id="PRO_5017533858" evidence="7">
    <location>
        <begin position="22"/>
        <end position="419"/>
    </location>
</feature>
<feature type="repeat" description="TPR" evidence="4">
    <location>
        <begin position="24"/>
        <end position="57"/>
    </location>
</feature>
<keyword evidence="2 5" id="KW-0472">Membrane</keyword>
<dbReference type="RefSeq" id="WP_115868995.1">
    <property type="nucleotide sequence ID" value="NZ_QREG01000015.1"/>
</dbReference>
<dbReference type="SUPFAM" id="SSF103088">
    <property type="entry name" value="OmpA-like"/>
    <property type="match status" value="1"/>
</dbReference>
<keyword evidence="7" id="KW-0732">Signal</keyword>
<evidence type="ECO:0000259" key="8">
    <source>
        <dbReference type="PROSITE" id="PS51123"/>
    </source>
</evidence>
<dbReference type="Proteomes" id="UP000256779">
    <property type="component" value="Unassembled WGS sequence"/>
</dbReference>
<protein>
    <submittedName>
        <fullName evidence="9">OmpA family protein</fullName>
    </submittedName>
</protein>
<comment type="subcellular location">
    <subcellularLocation>
        <location evidence="1">Cell outer membrane</location>
    </subcellularLocation>
</comment>
<dbReference type="PANTHER" id="PTHR30329:SF21">
    <property type="entry name" value="LIPOPROTEIN YIAD-RELATED"/>
    <property type="match status" value="1"/>
</dbReference>
<dbReference type="InterPro" id="IPR006665">
    <property type="entry name" value="OmpA-like"/>
</dbReference>
<proteinExistence type="predicted"/>
<dbReference type="SUPFAM" id="SSF48452">
    <property type="entry name" value="TPR-like"/>
    <property type="match status" value="1"/>
</dbReference>
<dbReference type="PROSITE" id="PS50005">
    <property type="entry name" value="TPR"/>
    <property type="match status" value="1"/>
</dbReference>
<dbReference type="Gene3D" id="3.30.1330.60">
    <property type="entry name" value="OmpA-like domain"/>
    <property type="match status" value="1"/>
</dbReference>
<dbReference type="InterPro" id="IPR036737">
    <property type="entry name" value="OmpA-like_sf"/>
</dbReference>
<dbReference type="OrthoDB" id="1488841at2"/>
<comment type="caution">
    <text evidence="9">The sequence shown here is derived from an EMBL/GenBank/DDBJ whole genome shotgun (WGS) entry which is preliminary data.</text>
</comment>
<gene>
    <name evidence="9" type="ORF">C7460_11523</name>
</gene>
<keyword evidence="3" id="KW-0998">Cell outer membrane</keyword>
<feature type="domain" description="OmpA-like" evidence="8">
    <location>
        <begin position="303"/>
        <end position="419"/>
    </location>
</feature>
<dbReference type="CDD" id="cd07185">
    <property type="entry name" value="OmpA_C-like"/>
    <property type="match status" value="1"/>
</dbReference>
<dbReference type="InterPro" id="IPR006664">
    <property type="entry name" value="OMP_bac"/>
</dbReference>
<dbReference type="AlphaFoldDB" id="A0A3D9L063"/>
<dbReference type="InterPro" id="IPR011990">
    <property type="entry name" value="TPR-like_helical_dom_sf"/>
</dbReference>
<evidence type="ECO:0000256" key="7">
    <source>
        <dbReference type="SAM" id="SignalP"/>
    </source>
</evidence>
<evidence type="ECO:0000256" key="1">
    <source>
        <dbReference type="ARBA" id="ARBA00004442"/>
    </source>
</evidence>
<dbReference type="InterPro" id="IPR019734">
    <property type="entry name" value="TPR_rpt"/>
</dbReference>
<evidence type="ECO:0000256" key="5">
    <source>
        <dbReference type="PROSITE-ProRule" id="PRU00473"/>
    </source>
</evidence>
<evidence type="ECO:0000256" key="6">
    <source>
        <dbReference type="SAM" id="MobiDB-lite"/>
    </source>
</evidence>
<evidence type="ECO:0000313" key="10">
    <source>
        <dbReference type="Proteomes" id="UP000256779"/>
    </source>
</evidence>
<dbReference type="Pfam" id="PF00691">
    <property type="entry name" value="OmpA"/>
    <property type="match status" value="1"/>
</dbReference>
<feature type="compositionally biased region" description="Polar residues" evidence="6">
    <location>
        <begin position="257"/>
        <end position="275"/>
    </location>
</feature>
<dbReference type="PROSITE" id="PS51123">
    <property type="entry name" value="OMPA_2"/>
    <property type="match status" value="1"/>
</dbReference>
<dbReference type="InterPro" id="IPR050330">
    <property type="entry name" value="Bact_OuterMem_StrucFunc"/>
</dbReference>